<dbReference type="EMBL" id="QPFP01000129">
    <property type="protein sequence ID" value="TEB20883.1"/>
    <property type="molecule type" value="Genomic_DNA"/>
</dbReference>
<dbReference type="AlphaFoldDB" id="A0A4Y7SGQ3"/>
<dbReference type="PROSITE" id="PS51257">
    <property type="entry name" value="PROKAR_LIPOPROTEIN"/>
    <property type="match status" value="1"/>
</dbReference>
<name>A0A4Y7SGQ3_COPMI</name>
<gene>
    <name evidence="1" type="ORF">FA13DRAFT_1742579</name>
</gene>
<evidence type="ECO:0000313" key="2">
    <source>
        <dbReference type="Proteomes" id="UP000298030"/>
    </source>
</evidence>
<reference evidence="1 2" key="1">
    <citation type="journal article" date="2019" name="Nat. Ecol. Evol.">
        <title>Megaphylogeny resolves global patterns of mushroom evolution.</title>
        <authorList>
            <person name="Varga T."/>
            <person name="Krizsan K."/>
            <person name="Foldi C."/>
            <person name="Dima B."/>
            <person name="Sanchez-Garcia M."/>
            <person name="Sanchez-Ramirez S."/>
            <person name="Szollosi G.J."/>
            <person name="Szarkandi J.G."/>
            <person name="Papp V."/>
            <person name="Albert L."/>
            <person name="Andreopoulos W."/>
            <person name="Angelini C."/>
            <person name="Antonin V."/>
            <person name="Barry K.W."/>
            <person name="Bougher N.L."/>
            <person name="Buchanan P."/>
            <person name="Buyck B."/>
            <person name="Bense V."/>
            <person name="Catcheside P."/>
            <person name="Chovatia M."/>
            <person name="Cooper J."/>
            <person name="Damon W."/>
            <person name="Desjardin D."/>
            <person name="Finy P."/>
            <person name="Geml J."/>
            <person name="Haridas S."/>
            <person name="Hughes K."/>
            <person name="Justo A."/>
            <person name="Karasinski D."/>
            <person name="Kautmanova I."/>
            <person name="Kiss B."/>
            <person name="Kocsube S."/>
            <person name="Kotiranta H."/>
            <person name="LaButti K.M."/>
            <person name="Lechner B.E."/>
            <person name="Liimatainen K."/>
            <person name="Lipzen A."/>
            <person name="Lukacs Z."/>
            <person name="Mihaltcheva S."/>
            <person name="Morgado L.N."/>
            <person name="Niskanen T."/>
            <person name="Noordeloos M.E."/>
            <person name="Ohm R.A."/>
            <person name="Ortiz-Santana B."/>
            <person name="Ovrebo C."/>
            <person name="Racz N."/>
            <person name="Riley R."/>
            <person name="Savchenko A."/>
            <person name="Shiryaev A."/>
            <person name="Soop K."/>
            <person name="Spirin V."/>
            <person name="Szebenyi C."/>
            <person name="Tomsovsky M."/>
            <person name="Tulloss R.E."/>
            <person name="Uehling J."/>
            <person name="Grigoriev I.V."/>
            <person name="Vagvolgyi C."/>
            <person name="Papp T."/>
            <person name="Martin F.M."/>
            <person name="Miettinen O."/>
            <person name="Hibbett D.S."/>
            <person name="Nagy L.G."/>
        </authorList>
    </citation>
    <scope>NUCLEOTIDE SEQUENCE [LARGE SCALE GENOMIC DNA]</scope>
    <source>
        <strain evidence="1 2">FP101781</strain>
    </source>
</reference>
<sequence>MWRGSGCEVPMIPAVHMVAVSATPTASSGSCAGAFPPDLYGDRDLELTPGGWSLDDQRESSIWGS</sequence>
<evidence type="ECO:0000313" key="1">
    <source>
        <dbReference type="EMBL" id="TEB20883.1"/>
    </source>
</evidence>
<keyword evidence="2" id="KW-1185">Reference proteome</keyword>
<accession>A0A4Y7SGQ3</accession>
<comment type="caution">
    <text evidence="1">The sequence shown here is derived from an EMBL/GenBank/DDBJ whole genome shotgun (WGS) entry which is preliminary data.</text>
</comment>
<protein>
    <submittedName>
        <fullName evidence="1">Uncharacterized protein</fullName>
    </submittedName>
</protein>
<dbReference type="Proteomes" id="UP000298030">
    <property type="component" value="Unassembled WGS sequence"/>
</dbReference>
<proteinExistence type="predicted"/>
<organism evidence="1 2">
    <name type="scientific">Coprinellus micaceus</name>
    <name type="common">Glistening ink-cap mushroom</name>
    <name type="synonym">Coprinus micaceus</name>
    <dbReference type="NCBI Taxonomy" id="71717"/>
    <lineage>
        <taxon>Eukaryota</taxon>
        <taxon>Fungi</taxon>
        <taxon>Dikarya</taxon>
        <taxon>Basidiomycota</taxon>
        <taxon>Agaricomycotina</taxon>
        <taxon>Agaricomycetes</taxon>
        <taxon>Agaricomycetidae</taxon>
        <taxon>Agaricales</taxon>
        <taxon>Agaricineae</taxon>
        <taxon>Psathyrellaceae</taxon>
        <taxon>Coprinellus</taxon>
    </lineage>
</organism>